<dbReference type="EMBL" id="KZ989115">
    <property type="protein sequence ID" value="RKP28151.1"/>
    <property type="molecule type" value="Genomic_DNA"/>
</dbReference>
<evidence type="ECO:0000313" key="6">
    <source>
        <dbReference type="EMBL" id="RKP28151.1"/>
    </source>
</evidence>
<dbReference type="PROSITE" id="PS51892">
    <property type="entry name" value="SUBTILASE"/>
    <property type="match status" value="1"/>
</dbReference>
<organism evidence="6 7">
    <name type="scientific">Syncephalis pseudoplumigaleata</name>
    <dbReference type="NCBI Taxonomy" id="1712513"/>
    <lineage>
        <taxon>Eukaryota</taxon>
        <taxon>Fungi</taxon>
        <taxon>Fungi incertae sedis</taxon>
        <taxon>Zoopagomycota</taxon>
        <taxon>Zoopagomycotina</taxon>
        <taxon>Zoopagomycetes</taxon>
        <taxon>Zoopagales</taxon>
        <taxon>Piptocephalidaceae</taxon>
        <taxon>Syncephalis</taxon>
    </lineage>
</organism>
<dbReference type="GO" id="GO:0016485">
    <property type="term" value="P:protein processing"/>
    <property type="evidence" value="ECO:0007669"/>
    <property type="project" value="TreeGrafter"/>
</dbReference>
<keyword evidence="7" id="KW-1185">Reference proteome</keyword>
<protein>
    <submittedName>
        <fullName evidence="6">Peptidase S8/S53 domain-containing protein</fullName>
    </submittedName>
</protein>
<evidence type="ECO:0000259" key="5">
    <source>
        <dbReference type="Pfam" id="PF00082"/>
    </source>
</evidence>
<sequence length="117" mass="11980">MTPHFATGAMEMHRMGFKGAGVKIGIIGTGIHFAHPALGGHFGKGHKVAFGYDYVGDNYGKDGGNMVAREGGPPHDCKGTSTKAAGIIGAVANTFVGVAPEATLGAYRVIGCYDVLT</sequence>
<dbReference type="PANTHER" id="PTHR42884:SF14">
    <property type="entry name" value="NEUROENDOCRINE CONVERTASE 1"/>
    <property type="match status" value="1"/>
</dbReference>
<dbReference type="Proteomes" id="UP000278143">
    <property type="component" value="Unassembled WGS sequence"/>
</dbReference>
<evidence type="ECO:0000256" key="2">
    <source>
        <dbReference type="ARBA" id="ARBA00022801"/>
    </source>
</evidence>
<dbReference type="InterPro" id="IPR000209">
    <property type="entry name" value="Peptidase_S8/S53_dom"/>
</dbReference>
<evidence type="ECO:0000256" key="1">
    <source>
        <dbReference type="ARBA" id="ARBA00022670"/>
    </source>
</evidence>
<dbReference type="Pfam" id="PF00082">
    <property type="entry name" value="Peptidase_S8"/>
    <property type="match status" value="1"/>
</dbReference>
<dbReference type="AlphaFoldDB" id="A0A4P9Z878"/>
<dbReference type="SUPFAM" id="SSF52743">
    <property type="entry name" value="Subtilisin-like"/>
    <property type="match status" value="1"/>
</dbReference>
<evidence type="ECO:0000313" key="7">
    <source>
        <dbReference type="Proteomes" id="UP000278143"/>
    </source>
</evidence>
<dbReference type="InterPro" id="IPR036852">
    <property type="entry name" value="Peptidase_S8/S53_dom_sf"/>
</dbReference>
<proteinExistence type="inferred from homology"/>
<comment type="similarity">
    <text evidence="4">Belongs to the peptidase S8 family.</text>
</comment>
<dbReference type="GO" id="GO:0004252">
    <property type="term" value="F:serine-type endopeptidase activity"/>
    <property type="evidence" value="ECO:0007669"/>
    <property type="project" value="InterPro"/>
</dbReference>
<feature type="non-terminal residue" evidence="6">
    <location>
        <position position="117"/>
    </location>
</feature>
<evidence type="ECO:0000256" key="3">
    <source>
        <dbReference type="ARBA" id="ARBA00022825"/>
    </source>
</evidence>
<dbReference type="Gene3D" id="3.40.50.200">
    <property type="entry name" value="Peptidase S8/S53 domain"/>
    <property type="match status" value="1"/>
</dbReference>
<keyword evidence="1" id="KW-0645">Protease</keyword>
<feature type="domain" description="Peptidase S8/S53" evidence="5">
    <location>
        <begin position="19"/>
        <end position="109"/>
    </location>
</feature>
<evidence type="ECO:0000256" key="4">
    <source>
        <dbReference type="PROSITE-ProRule" id="PRU01240"/>
    </source>
</evidence>
<comment type="caution">
    <text evidence="4">Lacks conserved residue(s) required for the propagation of feature annotation.</text>
</comment>
<accession>A0A4P9Z878</accession>
<dbReference type="PANTHER" id="PTHR42884">
    <property type="entry name" value="PROPROTEIN CONVERTASE SUBTILISIN/KEXIN-RELATED"/>
    <property type="match status" value="1"/>
</dbReference>
<dbReference type="GO" id="GO:0016020">
    <property type="term" value="C:membrane"/>
    <property type="evidence" value="ECO:0007669"/>
    <property type="project" value="TreeGrafter"/>
</dbReference>
<dbReference type="OrthoDB" id="206201at2759"/>
<name>A0A4P9Z878_9FUNG</name>
<keyword evidence="2" id="KW-0378">Hydrolase</keyword>
<keyword evidence="3" id="KW-0720">Serine protease</keyword>
<gene>
    <name evidence="6" type="ORF">SYNPS1DRAFT_11634</name>
</gene>
<reference evidence="7" key="1">
    <citation type="journal article" date="2018" name="Nat. Microbiol.">
        <title>Leveraging single-cell genomics to expand the fungal tree of life.</title>
        <authorList>
            <person name="Ahrendt S.R."/>
            <person name="Quandt C.A."/>
            <person name="Ciobanu D."/>
            <person name="Clum A."/>
            <person name="Salamov A."/>
            <person name="Andreopoulos B."/>
            <person name="Cheng J.F."/>
            <person name="Woyke T."/>
            <person name="Pelin A."/>
            <person name="Henrissat B."/>
            <person name="Reynolds N.K."/>
            <person name="Benny G.L."/>
            <person name="Smith M.E."/>
            <person name="James T.Y."/>
            <person name="Grigoriev I.V."/>
        </authorList>
    </citation>
    <scope>NUCLEOTIDE SEQUENCE [LARGE SCALE GENOMIC DNA]</scope>
    <source>
        <strain evidence="7">Benny S71-1</strain>
    </source>
</reference>